<keyword evidence="3" id="KW-1185">Reference proteome</keyword>
<evidence type="ECO:0000313" key="3">
    <source>
        <dbReference type="Proteomes" id="UP000282184"/>
    </source>
</evidence>
<sequence>MPLTQPTTLEASQTLGDKTRIAALNATILYVLAYLTADFLSRLLMVLTAAQLHIPSAWHLGRVQFRIADADWWRNAVVAVYSAGPLACLLLAVGAGLWCWRRARQRRGLLKQYLVWLVLHGFNLFFGALIADTFTRSGFWFVPAWLFLAGNGVTVALAVLFGLVFVVLGYFTTPLFLQSHDSRTLMRYPQRRRLLLATLLTPWLAGSLLLAAFRYPELTINEELRFVTLLLALGPIALASANELFEFTVPVPQKTRVAWGLVVVLAVVLVVARLALGGPGILFG</sequence>
<accession>A0A3S0JDS6</accession>
<dbReference type="RefSeq" id="WP_126695554.1">
    <property type="nucleotide sequence ID" value="NZ_RXOF01000017.1"/>
</dbReference>
<name>A0A3S0JDS6_9BACT</name>
<reference evidence="2 3" key="1">
    <citation type="submission" date="2018-12" db="EMBL/GenBank/DDBJ databases">
        <title>Hymenobacter gummosus sp. nov., isolated from a spring.</title>
        <authorList>
            <person name="Nie L."/>
        </authorList>
    </citation>
    <scope>NUCLEOTIDE SEQUENCE [LARGE SCALE GENOMIC DNA]</scope>
    <source>
        <strain evidence="2 3">KCTC 52166</strain>
    </source>
</reference>
<feature type="transmembrane region" description="Helical" evidence="1">
    <location>
        <begin position="21"/>
        <end position="37"/>
    </location>
</feature>
<feature type="transmembrane region" description="Helical" evidence="1">
    <location>
        <begin position="194"/>
        <end position="213"/>
    </location>
</feature>
<feature type="transmembrane region" description="Helical" evidence="1">
    <location>
        <begin position="78"/>
        <end position="101"/>
    </location>
</feature>
<keyword evidence="1" id="KW-0812">Transmembrane</keyword>
<dbReference type="AlphaFoldDB" id="A0A3S0JDS6"/>
<feature type="transmembrane region" description="Helical" evidence="1">
    <location>
        <begin position="225"/>
        <end position="245"/>
    </location>
</feature>
<evidence type="ECO:0000256" key="1">
    <source>
        <dbReference type="SAM" id="Phobius"/>
    </source>
</evidence>
<dbReference type="Proteomes" id="UP000282184">
    <property type="component" value="Unassembled WGS sequence"/>
</dbReference>
<keyword evidence="1" id="KW-0472">Membrane</keyword>
<organism evidence="2 3">
    <name type="scientific">Hymenobacter gummosus</name>
    <dbReference type="NCBI Taxonomy" id="1776032"/>
    <lineage>
        <taxon>Bacteria</taxon>
        <taxon>Pseudomonadati</taxon>
        <taxon>Bacteroidota</taxon>
        <taxon>Cytophagia</taxon>
        <taxon>Cytophagales</taxon>
        <taxon>Hymenobacteraceae</taxon>
        <taxon>Hymenobacter</taxon>
    </lineage>
</organism>
<feature type="transmembrane region" description="Helical" evidence="1">
    <location>
        <begin position="113"/>
        <end position="131"/>
    </location>
</feature>
<feature type="transmembrane region" description="Helical" evidence="1">
    <location>
        <begin position="143"/>
        <end position="173"/>
    </location>
</feature>
<proteinExistence type="predicted"/>
<dbReference type="EMBL" id="RXOF01000017">
    <property type="protein sequence ID" value="RTQ46018.1"/>
    <property type="molecule type" value="Genomic_DNA"/>
</dbReference>
<evidence type="ECO:0000313" key="2">
    <source>
        <dbReference type="EMBL" id="RTQ46018.1"/>
    </source>
</evidence>
<protein>
    <submittedName>
        <fullName evidence="2">Uncharacterized protein</fullName>
    </submittedName>
</protein>
<keyword evidence="1" id="KW-1133">Transmembrane helix</keyword>
<comment type="caution">
    <text evidence="2">The sequence shown here is derived from an EMBL/GenBank/DDBJ whole genome shotgun (WGS) entry which is preliminary data.</text>
</comment>
<dbReference type="OrthoDB" id="877309at2"/>
<feature type="transmembrane region" description="Helical" evidence="1">
    <location>
        <begin position="257"/>
        <end position="276"/>
    </location>
</feature>
<gene>
    <name evidence="2" type="ORF">EJV47_22940</name>
</gene>